<protein>
    <recommendedName>
        <fullName evidence="3">SsuA/THI5-like domain-containing protein</fullName>
    </recommendedName>
</protein>
<dbReference type="STRING" id="1076596.A0U91_04045"/>
<evidence type="ECO:0000313" key="1">
    <source>
        <dbReference type="EMBL" id="AQT04300.1"/>
    </source>
</evidence>
<name>A0A1U9LDB5_9PROT</name>
<accession>A0A1U9LDB5</accession>
<dbReference type="EMBL" id="CP014687">
    <property type="protein sequence ID" value="AQT04300.1"/>
    <property type="molecule type" value="Genomic_DNA"/>
</dbReference>
<dbReference type="PROSITE" id="PS51257">
    <property type="entry name" value="PROKAR_LIPOPROTEIN"/>
    <property type="match status" value="1"/>
</dbReference>
<dbReference type="AlphaFoldDB" id="A0A1U9LDB5"/>
<organism evidence="1 2">
    <name type="scientific">Acetobacter persici</name>
    <dbReference type="NCBI Taxonomy" id="1076596"/>
    <lineage>
        <taxon>Bacteria</taxon>
        <taxon>Pseudomonadati</taxon>
        <taxon>Pseudomonadota</taxon>
        <taxon>Alphaproteobacteria</taxon>
        <taxon>Acetobacterales</taxon>
        <taxon>Acetobacteraceae</taxon>
        <taxon>Acetobacter</taxon>
    </lineage>
</organism>
<proteinExistence type="predicted"/>
<dbReference type="KEGG" id="aper:A0U91_04045"/>
<sequence>MPRTDQPDRPSSARAFSRRLLLGGLAGSAVSCFLPLRAAQSASPVAAQPSSLIVGGTAESICGQWATLLAPVLADSLHYPSSFPLRMTTGWDGVTGGNLFDTQQEQATPPAGLIVPGSGLIAALRGDSRVHYDAQRWIPVFMSCQPTVAVGKVSLHRSFTSFLQGRPLRVAVSTLSGPELPTLVALDLLGMHPLPVAGYATPDAAIAALKAGNVDVIQLPFDEDYEERMASLQDEAPDNQPLFSNILPASTAPHLRLPPDFTTIFRQERKRLPAGRLYDVWKTAASAASLKAGLMLPNLSQPDLVARFRHAAQVAAAEPALRAHAREQNQTLIAGLPCATLYADMMPDLDRILALRRWLSVNSLRWRDPSAGRALPAAAQQNPN</sequence>
<dbReference type="RefSeq" id="WP_077930183.1">
    <property type="nucleotide sequence ID" value="NZ_CP014687.1"/>
</dbReference>
<evidence type="ECO:0000313" key="2">
    <source>
        <dbReference type="Proteomes" id="UP000189055"/>
    </source>
</evidence>
<dbReference type="Proteomes" id="UP000189055">
    <property type="component" value="Chromosome"/>
</dbReference>
<evidence type="ECO:0008006" key="3">
    <source>
        <dbReference type="Google" id="ProtNLM"/>
    </source>
</evidence>
<gene>
    <name evidence="1" type="ORF">A0U91_04045</name>
</gene>
<reference evidence="1 2" key="1">
    <citation type="submission" date="2016-03" db="EMBL/GenBank/DDBJ databases">
        <title>Acetic acid bacteria sequencing.</title>
        <authorList>
            <person name="Brandt J."/>
            <person name="Jakob F."/>
            <person name="Vogel R.F."/>
        </authorList>
    </citation>
    <scope>NUCLEOTIDE SEQUENCE [LARGE SCALE GENOMIC DNA]</scope>
    <source>
        <strain evidence="1 2">TMW2.1084</strain>
    </source>
</reference>